<keyword evidence="2" id="KW-1185">Reference proteome</keyword>
<name>A0ABU1JPI3_9PROT</name>
<accession>A0ABU1JPI3</accession>
<dbReference type="RefSeq" id="WP_309794987.1">
    <property type="nucleotide sequence ID" value="NZ_JAVDPW010000005.1"/>
</dbReference>
<sequence length="125" mass="13523">MTAGDEDLDLTQTEQARITDVVQAIVAGNRSLLNTIVDVPLVDEKIFWECVDELQGSVVVPEGASPLRGGSYIAKDGAKTVTVKLLDRLTGGYDIAMICHSPSGDLADHIEVWTILRDYGAISYM</sequence>
<proteinExistence type="predicted"/>
<organism evidence="1 2">
    <name type="scientific">Inquilinus ginsengisoli</name>
    <dbReference type="NCBI Taxonomy" id="363840"/>
    <lineage>
        <taxon>Bacteria</taxon>
        <taxon>Pseudomonadati</taxon>
        <taxon>Pseudomonadota</taxon>
        <taxon>Alphaproteobacteria</taxon>
        <taxon>Rhodospirillales</taxon>
        <taxon>Rhodospirillaceae</taxon>
        <taxon>Inquilinus</taxon>
    </lineage>
</organism>
<evidence type="ECO:0000313" key="1">
    <source>
        <dbReference type="EMBL" id="MDR6290522.1"/>
    </source>
</evidence>
<dbReference type="Proteomes" id="UP001262410">
    <property type="component" value="Unassembled WGS sequence"/>
</dbReference>
<gene>
    <name evidence="1" type="ORF">E9232_003048</name>
</gene>
<reference evidence="1 2" key="1">
    <citation type="submission" date="2023-07" db="EMBL/GenBank/DDBJ databases">
        <title>Sorghum-associated microbial communities from plants grown in Nebraska, USA.</title>
        <authorList>
            <person name="Schachtman D."/>
        </authorList>
    </citation>
    <scope>NUCLEOTIDE SEQUENCE [LARGE SCALE GENOMIC DNA]</scope>
    <source>
        <strain evidence="1 2">584</strain>
    </source>
</reference>
<evidence type="ECO:0000313" key="2">
    <source>
        <dbReference type="Proteomes" id="UP001262410"/>
    </source>
</evidence>
<dbReference type="EMBL" id="JAVDPW010000005">
    <property type="protein sequence ID" value="MDR6290522.1"/>
    <property type="molecule type" value="Genomic_DNA"/>
</dbReference>
<comment type="caution">
    <text evidence="1">The sequence shown here is derived from an EMBL/GenBank/DDBJ whole genome shotgun (WGS) entry which is preliminary data.</text>
</comment>
<protein>
    <submittedName>
        <fullName evidence="1">Uncharacterized protein</fullName>
    </submittedName>
</protein>